<evidence type="ECO:0000256" key="1">
    <source>
        <dbReference type="SAM" id="Phobius"/>
    </source>
</evidence>
<evidence type="ECO:0000313" key="3">
    <source>
        <dbReference type="Proteomes" id="UP000650833"/>
    </source>
</evidence>
<keyword evidence="1" id="KW-0812">Transmembrane</keyword>
<dbReference type="Proteomes" id="UP000650833">
    <property type="component" value="Unassembled WGS sequence"/>
</dbReference>
<reference evidence="2" key="1">
    <citation type="submission" date="2020-12" db="EMBL/GenBank/DDBJ databases">
        <title>Metabolic potential, ecology and presence of endohyphal bacteria is reflected in genomic diversity of Mucoromycotina.</title>
        <authorList>
            <person name="Muszewska A."/>
            <person name="Okrasinska A."/>
            <person name="Steczkiewicz K."/>
            <person name="Drgas O."/>
            <person name="Orlowska M."/>
            <person name="Perlinska-Lenart U."/>
            <person name="Aleksandrzak-Piekarczyk T."/>
            <person name="Szatraj K."/>
            <person name="Zielenkiewicz U."/>
            <person name="Pilsyk S."/>
            <person name="Malc E."/>
            <person name="Mieczkowski P."/>
            <person name="Kruszewska J.S."/>
            <person name="Biernat P."/>
            <person name="Pawlowska J."/>
        </authorList>
    </citation>
    <scope>NUCLEOTIDE SEQUENCE</scope>
    <source>
        <strain evidence="2">CBS 226.32</strain>
    </source>
</reference>
<evidence type="ECO:0000313" key="2">
    <source>
        <dbReference type="EMBL" id="KAG2191408.1"/>
    </source>
</evidence>
<protein>
    <submittedName>
        <fullName evidence="2">Uncharacterized protein</fullName>
    </submittedName>
</protein>
<dbReference type="AlphaFoldDB" id="A0A8H7UTF8"/>
<feature type="transmembrane region" description="Helical" evidence="1">
    <location>
        <begin position="106"/>
        <end position="127"/>
    </location>
</feature>
<feature type="transmembrane region" description="Helical" evidence="1">
    <location>
        <begin position="167"/>
        <end position="187"/>
    </location>
</feature>
<proteinExistence type="predicted"/>
<name>A0A8H7UTF8_9FUNG</name>
<sequence>MSHQQQQFYTNIPEDIPLSQVRQYQEKCDEKLFDSLQQDIMPQDAYARVANRQSVYSIQEFQKKSSFSLYLKPLFNIVLSSFFTIALLLLFIYADGKPLDFTIIGLKIPSLVSFLLSINLIFIASGISKALAEYKWVRLTKGAELTVIDIYDECTRGLSGFGTAFKALHFDWILLVALIFNIGLLLVGPASQEILVPITDNITISHGTDIRFYYMKAEYLDGRSDLGDTGMAPKINGLTSNAYITTSSFAQAASGSKSTPLFNCPSDSAYCIYSNVTYITTNMTCNTISPDETAIVNRWGTNRTVVVLKEFFTSFNISTASGMNFPKFLYSGDMVNRTYWDLANYTAPLMPGLINIPEVFADRNIYDARYRPYAGDQSFIIAYNKTNQKAKSLIPNSTYLDMEFKKCYFNSSYVNSTWKTANGTLEQFSVESSVPIVMDYDNVIGNNTGNNGDALRNNPMSAVMVNAYIMQQTIITELLAPKFYTIQDYFNSFTQIESFRYSKELFPFEPFMKYALRAFDQAYFQAPYLDSSFQSTIDLPNDGIAIFNLKPKYYVRKEACYALCLCLFLPILWWIVVWIISIKKSNGIARGNSQIALLATGMTPLAEHNLRGFSKLDSDNAFKNAKNIRVRVGTFKNGNQKEIVAFGMDNEEKLMPLK</sequence>
<keyword evidence="3" id="KW-1185">Reference proteome</keyword>
<dbReference type="OrthoDB" id="5376804at2759"/>
<dbReference type="InterPro" id="IPR021514">
    <property type="entry name" value="DUF3176"/>
</dbReference>
<dbReference type="EMBL" id="JAEPRC010000829">
    <property type="protein sequence ID" value="KAG2191408.1"/>
    <property type="molecule type" value="Genomic_DNA"/>
</dbReference>
<keyword evidence="1" id="KW-1133">Transmembrane helix</keyword>
<feature type="transmembrane region" description="Helical" evidence="1">
    <location>
        <begin position="74"/>
        <end position="94"/>
    </location>
</feature>
<gene>
    <name evidence="2" type="ORF">INT46_000228</name>
</gene>
<accession>A0A8H7UTF8</accession>
<keyword evidence="1" id="KW-0472">Membrane</keyword>
<comment type="caution">
    <text evidence="2">The sequence shown here is derived from an EMBL/GenBank/DDBJ whole genome shotgun (WGS) entry which is preliminary data.</text>
</comment>
<feature type="transmembrane region" description="Helical" evidence="1">
    <location>
        <begin position="559"/>
        <end position="580"/>
    </location>
</feature>
<organism evidence="2 3">
    <name type="scientific">Mucor plumbeus</name>
    <dbReference type="NCBI Taxonomy" id="97098"/>
    <lineage>
        <taxon>Eukaryota</taxon>
        <taxon>Fungi</taxon>
        <taxon>Fungi incertae sedis</taxon>
        <taxon>Mucoromycota</taxon>
        <taxon>Mucoromycotina</taxon>
        <taxon>Mucoromycetes</taxon>
        <taxon>Mucorales</taxon>
        <taxon>Mucorineae</taxon>
        <taxon>Mucoraceae</taxon>
        <taxon>Mucor</taxon>
    </lineage>
</organism>
<dbReference type="Pfam" id="PF11374">
    <property type="entry name" value="DUF3176"/>
    <property type="match status" value="1"/>
</dbReference>